<dbReference type="PANTHER" id="PTHR33710">
    <property type="entry name" value="BNAC02G09200D PROTEIN"/>
    <property type="match status" value="1"/>
</dbReference>
<dbReference type="AlphaFoldDB" id="A0AAW2Q2N8"/>
<accession>A0AAW2Q2N8</accession>
<dbReference type="Gene3D" id="3.60.10.10">
    <property type="entry name" value="Endonuclease/exonuclease/phosphatase"/>
    <property type="match status" value="1"/>
</dbReference>
<feature type="compositionally biased region" description="Polar residues" evidence="1">
    <location>
        <begin position="58"/>
        <end position="70"/>
    </location>
</feature>
<dbReference type="EMBL" id="JACGWJ010000016">
    <property type="protein sequence ID" value="KAL0361975.1"/>
    <property type="molecule type" value="Genomic_DNA"/>
</dbReference>
<reference evidence="2" key="2">
    <citation type="journal article" date="2024" name="Plant">
        <title>Genomic evolution and insights into agronomic trait innovations of Sesamum species.</title>
        <authorList>
            <person name="Miao H."/>
            <person name="Wang L."/>
            <person name="Qu L."/>
            <person name="Liu H."/>
            <person name="Sun Y."/>
            <person name="Le M."/>
            <person name="Wang Q."/>
            <person name="Wei S."/>
            <person name="Zheng Y."/>
            <person name="Lin W."/>
            <person name="Duan Y."/>
            <person name="Cao H."/>
            <person name="Xiong S."/>
            <person name="Wang X."/>
            <person name="Wei L."/>
            <person name="Li C."/>
            <person name="Ma Q."/>
            <person name="Ju M."/>
            <person name="Zhao R."/>
            <person name="Li G."/>
            <person name="Mu C."/>
            <person name="Tian Q."/>
            <person name="Mei H."/>
            <person name="Zhang T."/>
            <person name="Gao T."/>
            <person name="Zhang H."/>
        </authorList>
    </citation>
    <scope>NUCLEOTIDE SEQUENCE</scope>
    <source>
        <strain evidence="2">G02</strain>
    </source>
</reference>
<protein>
    <recommendedName>
        <fullName evidence="3">DUF4283 domain-containing protein</fullName>
    </recommendedName>
</protein>
<proteinExistence type="predicted"/>
<organism evidence="2">
    <name type="scientific">Sesamum radiatum</name>
    <name type="common">Black benniseed</name>
    <dbReference type="NCBI Taxonomy" id="300843"/>
    <lineage>
        <taxon>Eukaryota</taxon>
        <taxon>Viridiplantae</taxon>
        <taxon>Streptophyta</taxon>
        <taxon>Embryophyta</taxon>
        <taxon>Tracheophyta</taxon>
        <taxon>Spermatophyta</taxon>
        <taxon>Magnoliopsida</taxon>
        <taxon>eudicotyledons</taxon>
        <taxon>Gunneridae</taxon>
        <taxon>Pentapetalae</taxon>
        <taxon>asterids</taxon>
        <taxon>lamiids</taxon>
        <taxon>Lamiales</taxon>
        <taxon>Pedaliaceae</taxon>
        <taxon>Sesamum</taxon>
    </lineage>
</organism>
<reference evidence="2" key="1">
    <citation type="submission" date="2020-06" db="EMBL/GenBank/DDBJ databases">
        <authorList>
            <person name="Li T."/>
            <person name="Hu X."/>
            <person name="Zhang T."/>
            <person name="Song X."/>
            <person name="Zhang H."/>
            <person name="Dai N."/>
            <person name="Sheng W."/>
            <person name="Hou X."/>
            <person name="Wei L."/>
        </authorList>
    </citation>
    <scope>NUCLEOTIDE SEQUENCE</scope>
    <source>
        <strain evidence="2">G02</strain>
        <tissue evidence="2">Leaf</tissue>
    </source>
</reference>
<evidence type="ECO:0008006" key="3">
    <source>
        <dbReference type="Google" id="ProtNLM"/>
    </source>
</evidence>
<dbReference type="InterPro" id="IPR036691">
    <property type="entry name" value="Endo/exonu/phosph_ase_sf"/>
</dbReference>
<evidence type="ECO:0000256" key="1">
    <source>
        <dbReference type="SAM" id="MobiDB-lite"/>
    </source>
</evidence>
<evidence type="ECO:0000313" key="2">
    <source>
        <dbReference type="EMBL" id="KAL0361975.1"/>
    </source>
</evidence>
<dbReference type="PANTHER" id="PTHR33710:SF77">
    <property type="entry name" value="DNASE I-LIKE SUPERFAMILY PROTEIN"/>
    <property type="match status" value="1"/>
</dbReference>
<name>A0AAW2Q2N8_SESRA</name>
<feature type="region of interest" description="Disordered" evidence="1">
    <location>
        <begin position="47"/>
        <end position="86"/>
    </location>
</feature>
<gene>
    <name evidence="2" type="ORF">Sradi_3882000</name>
</gene>
<sequence length="261" mass="29055">MRIFKWSPAFNPKHESTIVPIWVGLPDLPAHLLKKAALDNIETECGSSEMARHIPQKQGASASPNVNTLPQPGIEEESSSSLSDSLNASEGLENITQAIDILQKEGCRGFLKVSSLFNTTQQEIESLVQKIIFQMSLMQGTTKGTNPLMSILATTTGGKKKNKHSSQRVLWEELVAIAEEGVPWLVRGDFNTFLHAEENIGGSFNRTDHMEDFGDMIMDIGLIDAGFKGEPFTWTNNRIWRRLDRDHWHGQVLSLALESLT</sequence>
<comment type="caution">
    <text evidence="2">The sequence shown here is derived from an EMBL/GenBank/DDBJ whole genome shotgun (WGS) entry which is preliminary data.</text>
</comment>
<dbReference type="SUPFAM" id="SSF56219">
    <property type="entry name" value="DNase I-like"/>
    <property type="match status" value="1"/>
</dbReference>